<reference evidence="2 3" key="1">
    <citation type="submission" date="2020-07" db="EMBL/GenBank/DDBJ databases">
        <title>Genomic Encyclopedia of Type Strains, Phase IV (KMG-IV): sequencing the most valuable type-strain genomes for metagenomic binning, comparative biology and taxonomic classification.</title>
        <authorList>
            <person name="Goeker M."/>
        </authorList>
    </citation>
    <scope>NUCLEOTIDE SEQUENCE [LARGE SCALE GENOMIC DNA]</scope>
    <source>
        <strain evidence="2 3">DSM 15730</strain>
    </source>
</reference>
<proteinExistence type="inferred from homology"/>
<dbReference type="Proteomes" id="UP000523087">
    <property type="component" value="Unassembled WGS sequence"/>
</dbReference>
<evidence type="ECO:0000313" key="2">
    <source>
        <dbReference type="EMBL" id="MBA2876597.1"/>
    </source>
</evidence>
<comment type="caution">
    <text evidence="2">The sequence shown here is derived from an EMBL/GenBank/DDBJ whole genome shotgun (WGS) entry which is preliminary data.</text>
</comment>
<gene>
    <name evidence="2" type="ORF">HNR31_003415</name>
</gene>
<dbReference type="EMBL" id="JACDUT010000014">
    <property type="protein sequence ID" value="MBA2876597.1"/>
    <property type="molecule type" value="Genomic_DNA"/>
</dbReference>
<evidence type="ECO:0000256" key="1">
    <source>
        <dbReference type="ARBA" id="ARBA00044755"/>
    </source>
</evidence>
<name>A0A7V9Z9M1_9BACL</name>
<sequence>MERPDLVIAGVGNASGGVYNLVKIAGHGKLHGDIDCIDFNIQGNATIHGNVKAKVTNISGRAHMIGTLRSEQIKIQGNASIHGDIECKEIRFHGRGDVKGNVMAEEVCIHGETEIVGDCAAEVFDASGSFTIGGLLNAGNIHIKLFGNCRAKEIGGEKIEVKQQGMTFFKKLFLHVGLTAESIEGDEIYVEHTKAKVVRGNQVIIGPGCDIELVEYKDAFQCDKGAKVGSYKKI</sequence>
<dbReference type="InterPro" id="IPR007607">
    <property type="entry name" value="BacA/B"/>
</dbReference>
<organism evidence="2 3">
    <name type="scientific">Thermaerobacillus caldiproteolyticus</name>
    <dbReference type="NCBI Taxonomy" id="247480"/>
    <lineage>
        <taxon>Bacteria</taxon>
        <taxon>Bacillati</taxon>
        <taxon>Bacillota</taxon>
        <taxon>Bacilli</taxon>
        <taxon>Bacillales</taxon>
        <taxon>Anoxybacillaceae</taxon>
        <taxon>Thermaerobacillus</taxon>
    </lineage>
</organism>
<protein>
    <submittedName>
        <fullName evidence="2">Cytoskeletal protein CcmA (Bactofilin family)</fullName>
    </submittedName>
</protein>
<keyword evidence="3" id="KW-1185">Reference proteome</keyword>
<dbReference type="PANTHER" id="PTHR35024">
    <property type="entry name" value="HYPOTHETICAL CYTOSOLIC PROTEIN"/>
    <property type="match status" value="1"/>
</dbReference>
<accession>A0A7V9Z9M1</accession>
<dbReference type="RefSeq" id="WP_181557281.1">
    <property type="nucleotide sequence ID" value="NZ_JACDUT010000014.1"/>
</dbReference>
<dbReference type="AlphaFoldDB" id="A0A7V9Z9M1"/>
<evidence type="ECO:0000313" key="3">
    <source>
        <dbReference type="Proteomes" id="UP000523087"/>
    </source>
</evidence>
<comment type="similarity">
    <text evidence="1">Belongs to the bactofilin family.</text>
</comment>
<dbReference type="Pfam" id="PF04519">
    <property type="entry name" value="Bactofilin"/>
    <property type="match status" value="1"/>
</dbReference>
<dbReference type="PANTHER" id="PTHR35024:SF4">
    <property type="entry name" value="POLYMER-FORMING CYTOSKELETAL PROTEIN"/>
    <property type="match status" value="1"/>
</dbReference>